<organism evidence="3 4">
    <name type="scientific">Marihabitans asiaticum</name>
    <dbReference type="NCBI Taxonomy" id="415218"/>
    <lineage>
        <taxon>Bacteria</taxon>
        <taxon>Bacillati</taxon>
        <taxon>Actinomycetota</taxon>
        <taxon>Actinomycetes</taxon>
        <taxon>Micrococcales</taxon>
        <taxon>Intrasporangiaceae</taxon>
        <taxon>Marihabitans</taxon>
    </lineage>
</organism>
<dbReference type="GO" id="GO:0009103">
    <property type="term" value="P:lipopolysaccharide biosynthetic process"/>
    <property type="evidence" value="ECO:0007669"/>
    <property type="project" value="TreeGrafter"/>
</dbReference>
<feature type="transmembrane region" description="Helical" evidence="1">
    <location>
        <begin position="146"/>
        <end position="166"/>
    </location>
</feature>
<feature type="transmembrane region" description="Helical" evidence="1">
    <location>
        <begin position="237"/>
        <end position="256"/>
    </location>
</feature>
<feature type="transmembrane region" description="Helical" evidence="1">
    <location>
        <begin position="343"/>
        <end position="366"/>
    </location>
</feature>
<name>A0A560WAX5_9MICO</name>
<dbReference type="InterPro" id="IPR002656">
    <property type="entry name" value="Acyl_transf_3_dom"/>
</dbReference>
<dbReference type="RefSeq" id="WP_144857579.1">
    <property type="nucleotide sequence ID" value="NZ_BAAAYT010000002.1"/>
</dbReference>
<proteinExistence type="predicted"/>
<dbReference type="OrthoDB" id="5242306at2"/>
<protein>
    <submittedName>
        <fullName evidence="3">Peptidoglycan/LPS O-acetylase OafA/YrhL</fullName>
    </submittedName>
</protein>
<dbReference type="PANTHER" id="PTHR23028:SF53">
    <property type="entry name" value="ACYL_TRANSF_3 DOMAIN-CONTAINING PROTEIN"/>
    <property type="match status" value="1"/>
</dbReference>
<keyword evidence="1" id="KW-0812">Transmembrane</keyword>
<dbReference type="PANTHER" id="PTHR23028">
    <property type="entry name" value="ACETYLTRANSFERASE"/>
    <property type="match status" value="1"/>
</dbReference>
<dbReference type="EMBL" id="VIUW01000003">
    <property type="protein sequence ID" value="TWD14742.1"/>
    <property type="molecule type" value="Genomic_DNA"/>
</dbReference>
<dbReference type="GO" id="GO:0016747">
    <property type="term" value="F:acyltransferase activity, transferring groups other than amino-acyl groups"/>
    <property type="evidence" value="ECO:0007669"/>
    <property type="project" value="InterPro"/>
</dbReference>
<feature type="transmembrane region" description="Helical" evidence="1">
    <location>
        <begin position="95"/>
        <end position="113"/>
    </location>
</feature>
<keyword evidence="4" id="KW-1185">Reference proteome</keyword>
<evidence type="ECO:0000313" key="4">
    <source>
        <dbReference type="Proteomes" id="UP000315628"/>
    </source>
</evidence>
<evidence type="ECO:0000313" key="3">
    <source>
        <dbReference type="EMBL" id="TWD14742.1"/>
    </source>
</evidence>
<evidence type="ECO:0000259" key="2">
    <source>
        <dbReference type="Pfam" id="PF01757"/>
    </source>
</evidence>
<keyword evidence="1" id="KW-0472">Membrane</keyword>
<feature type="transmembrane region" description="Helical" evidence="1">
    <location>
        <begin position="178"/>
        <end position="195"/>
    </location>
</feature>
<feature type="transmembrane region" description="Helical" evidence="1">
    <location>
        <begin position="22"/>
        <end position="40"/>
    </location>
</feature>
<dbReference type="InterPro" id="IPR050879">
    <property type="entry name" value="Acyltransferase_3"/>
</dbReference>
<accession>A0A560WAX5</accession>
<feature type="transmembrane region" description="Helical" evidence="1">
    <location>
        <begin position="309"/>
        <end position="331"/>
    </location>
</feature>
<feature type="transmembrane region" description="Helical" evidence="1">
    <location>
        <begin position="276"/>
        <end position="297"/>
    </location>
</feature>
<keyword evidence="1" id="KW-1133">Transmembrane helix</keyword>
<dbReference type="AlphaFoldDB" id="A0A560WAX5"/>
<evidence type="ECO:0000256" key="1">
    <source>
        <dbReference type="SAM" id="Phobius"/>
    </source>
</evidence>
<feature type="transmembrane region" description="Helical" evidence="1">
    <location>
        <begin position="52"/>
        <end position="71"/>
    </location>
</feature>
<dbReference type="GO" id="GO:0016020">
    <property type="term" value="C:membrane"/>
    <property type="evidence" value="ECO:0007669"/>
    <property type="project" value="TreeGrafter"/>
</dbReference>
<feature type="domain" description="Acyltransferase 3" evidence="2">
    <location>
        <begin position="18"/>
        <end position="358"/>
    </location>
</feature>
<reference evidence="3 4" key="1">
    <citation type="submission" date="2019-06" db="EMBL/GenBank/DDBJ databases">
        <title>Sequencing the genomes of 1000 actinobacteria strains.</title>
        <authorList>
            <person name="Klenk H.-P."/>
        </authorList>
    </citation>
    <scope>NUCLEOTIDE SEQUENCE [LARGE SCALE GENOMIC DNA]</scope>
    <source>
        <strain evidence="3 4">DSM 18935</strain>
    </source>
</reference>
<dbReference type="Proteomes" id="UP000315628">
    <property type="component" value="Unassembled WGS sequence"/>
</dbReference>
<sequence length="377" mass="40634">MTAVTVPAATPTAVERDNQLEGLRAVAALAVLMTHAGFLSGRTGGTVLPGPLARLDIGVAIFFVLSGFLLYRPHARHHAGLGERPALRPYAVRRFFRLVPALLPVLAATYLLVPDSRAAGAMPWLANLVQLQSVRSDWQLPGLAQLWSLSTEVMFYVALPLLALLIGQAARGRGGREMLVLAGLCALAWGARAWLTEDSGGTFTWGRTLVCHLDWFAGGMALAVIRVRPPLLAVARATLTPSVGSVLAIAASLFWVLSTSLAGPFDLSRPGLASDLFKHIGYGVFSVLLVAPAALLDHPALRSVLASRVMVALGTISYGVFLWHLPIMFFVRDTAGWQLFGGHFWLTCAITLAVTVPVAQLSWRLLEKPIMEWARRL</sequence>
<comment type="caution">
    <text evidence="3">The sequence shown here is derived from an EMBL/GenBank/DDBJ whole genome shotgun (WGS) entry which is preliminary data.</text>
</comment>
<feature type="transmembrane region" description="Helical" evidence="1">
    <location>
        <begin position="207"/>
        <end position="225"/>
    </location>
</feature>
<dbReference type="Pfam" id="PF01757">
    <property type="entry name" value="Acyl_transf_3"/>
    <property type="match status" value="1"/>
</dbReference>
<gene>
    <name evidence="3" type="ORF">FB557_2167</name>
</gene>